<dbReference type="Proteomes" id="UP000050525">
    <property type="component" value="Unassembled WGS sequence"/>
</dbReference>
<feature type="region of interest" description="Disordered" evidence="1">
    <location>
        <begin position="42"/>
        <end position="67"/>
    </location>
</feature>
<sequence length="67" mass="7645">MNVDLVTTGSPDCTMPQFHFGPFHETRERMGHMIKARERARKASHLDLQNSVDGETTTICDRDPETQ</sequence>
<name>A0A151PIH1_ALLMI</name>
<dbReference type="EMBL" id="AKHW03000178">
    <property type="protein sequence ID" value="KYO48911.1"/>
    <property type="molecule type" value="Genomic_DNA"/>
</dbReference>
<keyword evidence="3" id="KW-1185">Reference proteome</keyword>
<dbReference type="AlphaFoldDB" id="A0A151PIH1"/>
<evidence type="ECO:0000256" key="1">
    <source>
        <dbReference type="SAM" id="MobiDB-lite"/>
    </source>
</evidence>
<gene>
    <name evidence="2" type="ORF">Y1Q_0020255</name>
</gene>
<protein>
    <submittedName>
        <fullName evidence="2">Uncharacterized protein</fullName>
    </submittedName>
</protein>
<comment type="caution">
    <text evidence="2">The sequence shown here is derived from an EMBL/GenBank/DDBJ whole genome shotgun (WGS) entry which is preliminary data.</text>
</comment>
<feature type="compositionally biased region" description="Polar residues" evidence="1">
    <location>
        <begin position="47"/>
        <end position="59"/>
    </location>
</feature>
<reference evidence="2 3" key="1">
    <citation type="journal article" date="2012" name="Genome Biol.">
        <title>Sequencing three crocodilian genomes to illuminate the evolution of archosaurs and amniotes.</title>
        <authorList>
            <person name="St John J.A."/>
            <person name="Braun E.L."/>
            <person name="Isberg S.R."/>
            <person name="Miles L.G."/>
            <person name="Chong A.Y."/>
            <person name="Gongora J."/>
            <person name="Dalzell P."/>
            <person name="Moran C."/>
            <person name="Bed'hom B."/>
            <person name="Abzhanov A."/>
            <person name="Burgess S.C."/>
            <person name="Cooksey A.M."/>
            <person name="Castoe T.A."/>
            <person name="Crawford N.G."/>
            <person name="Densmore L.D."/>
            <person name="Drew J.C."/>
            <person name="Edwards S.V."/>
            <person name="Faircloth B.C."/>
            <person name="Fujita M.K."/>
            <person name="Greenwold M.J."/>
            <person name="Hoffmann F.G."/>
            <person name="Howard J.M."/>
            <person name="Iguchi T."/>
            <person name="Janes D.E."/>
            <person name="Khan S.Y."/>
            <person name="Kohno S."/>
            <person name="de Koning A.J."/>
            <person name="Lance S.L."/>
            <person name="McCarthy F.M."/>
            <person name="McCormack J.E."/>
            <person name="Merchant M.E."/>
            <person name="Peterson D.G."/>
            <person name="Pollock D.D."/>
            <person name="Pourmand N."/>
            <person name="Raney B.J."/>
            <person name="Roessler K.A."/>
            <person name="Sanford J.R."/>
            <person name="Sawyer R.H."/>
            <person name="Schmidt C.J."/>
            <person name="Triplett E.W."/>
            <person name="Tuberville T.D."/>
            <person name="Venegas-Anaya M."/>
            <person name="Howard J.T."/>
            <person name="Jarvis E.D."/>
            <person name="Guillette L.J.Jr."/>
            <person name="Glenn T.C."/>
            <person name="Green R.E."/>
            <person name="Ray D.A."/>
        </authorList>
    </citation>
    <scope>NUCLEOTIDE SEQUENCE [LARGE SCALE GENOMIC DNA]</scope>
    <source>
        <strain evidence="2">KSC_2009_1</strain>
    </source>
</reference>
<proteinExistence type="predicted"/>
<evidence type="ECO:0000313" key="2">
    <source>
        <dbReference type="EMBL" id="KYO48911.1"/>
    </source>
</evidence>
<organism evidence="2 3">
    <name type="scientific">Alligator mississippiensis</name>
    <name type="common">American alligator</name>
    <dbReference type="NCBI Taxonomy" id="8496"/>
    <lineage>
        <taxon>Eukaryota</taxon>
        <taxon>Metazoa</taxon>
        <taxon>Chordata</taxon>
        <taxon>Craniata</taxon>
        <taxon>Vertebrata</taxon>
        <taxon>Euteleostomi</taxon>
        <taxon>Archelosauria</taxon>
        <taxon>Archosauria</taxon>
        <taxon>Crocodylia</taxon>
        <taxon>Alligatoridae</taxon>
        <taxon>Alligatorinae</taxon>
        <taxon>Alligator</taxon>
    </lineage>
</organism>
<evidence type="ECO:0000313" key="3">
    <source>
        <dbReference type="Proteomes" id="UP000050525"/>
    </source>
</evidence>
<accession>A0A151PIH1</accession>